<organism evidence="3 4">
    <name type="scientific">Plasmodium relictum</name>
    <dbReference type="NCBI Taxonomy" id="85471"/>
    <lineage>
        <taxon>Eukaryota</taxon>
        <taxon>Sar</taxon>
        <taxon>Alveolata</taxon>
        <taxon>Apicomplexa</taxon>
        <taxon>Aconoidasida</taxon>
        <taxon>Haemosporida</taxon>
        <taxon>Plasmodiidae</taxon>
        <taxon>Plasmodium</taxon>
        <taxon>Plasmodium (Haemamoeba)</taxon>
    </lineage>
</organism>
<feature type="region of interest" description="Disordered" evidence="2">
    <location>
        <begin position="402"/>
        <end position="449"/>
    </location>
</feature>
<proteinExistence type="predicted"/>
<dbReference type="Proteomes" id="UP000220158">
    <property type="component" value="Chromosome 7"/>
</dbReference>
<gene>
    <name evidence="3" type="ORF">PRELSG_0711500</name>
</gene>
<accession>A0A1J1H3Q5</accession>
<feature type="compositionally biased region" description="Basic and acidic residues" evidence="2">
    <location>
        <begin position="230"/>
        <end position="246"/>
    </location>
</feature>
<feature type="compositionally biased region" description="Low complexity" evidence="2">
    <location>
        <begin position="427"/>
        <end position="439"/>
    </location>
</feature>
<dbReference type="RefSeq" id="XP_028532358.1">
    <property type="nucleotide sequence ID" value="XM_028675806.1"/>
</dbReference>
<dbReference type="GeneID" id="39735452"/>
<feature type="compositionally biased region" description="Polar residues" evidence="2">
    <location>
        <begin position="209"/>
        <end position="229"/>
    </location>
</feature>
<evidence type="ECO:0000256" key="1">
    <source>
        <dbReference type="SAM" id="Coils"/>
    </source>
</evidence>
<name>A0A1J1H3Q5_PLARL</name>
<dbReference type="EMBL" id="LN835302">
    <property type="protein sequence ID" value="CRG99351.1"/>
    <property type="molecule type" value="Genomic_DNA"/>
</dbReference>
<reference evidence="3 4" key="1">
    <citation type="submission" date="2015-04" db="EMBL/GenBank/DDBJ databases">
        <authorList>
            <consortium name="Pathogen Informatics"/>
        </authorList>
    </citation>
    <scope>NUCLEOTIDE SEQUENCE [LARGE SCALE GENOMIC DNA]</scope>
    <source>
        <strain evidence="3 4">SGS1</strain>
    </source>
</reference>
<feature type="coiled-coil region" evidence="1">
    <location>
        <begin position="627"/>
        <end position="889"/>
    </location>
</feature>
<feature type="compositionally biased region" description="Basic and acidic residues" evidence="2">
    <location>
        <begin position="411"/>
        <end position="425"/>
    </location>
</feature>
<dbReference type="OrthoDB" id="378572at2759"/>
<protein>
    <submittedName>
        <fullName evidence="3">Uncharacterized protein</fullName>
    </submittedName>
</protein>
<dbReference type="OMA" id="HIMIGIN"/>
<dbReference type="AlphaFoldDB" id="A0A1J1H3Q5"/>
<feature type="region of interest" description="Disordered" evidence="2">
    <location>
        <begin position="209"/>
        <end position="246"/>
    </location>
</feature>
<dbReference type="VEuPathDB" id="PlasmoDB:PRELSG_0711500"/>
<keyword evidence="4" id="KW-1185">Reference proteome</keyword>
<evidence type="ECO:0000256" key="2">
    <source>
        <dbReference type="SAM" id="MobiDB-lite"/>
    </source>
</evidence>
<evidence type="ECO:0000313" key="3">
    <source>
        <dbReference type="EMBL" id="CRG99351.1"/>
    </source>
</evidence>
<dbReference type="KEGG" id="prel:PRELSG_0711500"/>
<keyword evidence="1" id="KW-0175">Coiled coil</keyword>
<evidence type="ECO:0000313" key="4">
    <source>
        <dbReference type="Proteomes" id="UP000220158"/>
    </source>
</evidence>
<sequence>MSKEVLLALLQNVTTQLNDEIMEITEDINYLKNKQKITKNKRICDIVKRNYHKRKKRKYEELNEFFSKYIKFLLDKRKDYIESSTTQNLEGDQYIKKLMENINKTNISEEENVKNLKDMYQKRNILKDILRLIKSNDIKNLNYENSQNILSDLILKIKDISEINGEHCNKIANKKKSKSEINKIKNEKRINNIGKQILNYLNRNDETFSQMDESSTAPPASSRTCSNSEKASDNEQTNKSKNLKKEDFANEVKNMLLENKEEKKSLAYFNNSIQNENTKILEKRNSSYSNHQFQHKSNNKIFLNYKSKKNDFDKLLNKFNLTKKSFSNTETKLKVSFLENKELNKGNISLAMKNKQINNSSSLNSNIITRSNNFLKTYMTNSQSSNLNNNSKAPINYLSSSINGYSRNVHNKRDNEKKGEKERKYPSNSSSSFSSSSNFKYKKSRSNSNNSYGRKKYIFKINKNGKGVFSVDREEKLSKNIYDFEIIYNDSDSNESDRLISAEDKNKKILHFTFVESGKKIHEVKNLYISNDELIKNLHFYNNNNNNNSSDIKNKYRDYNGNESSHKEEKDMNVLEDKIKNLKEENFRRKYEITRIIDDIKYKKLHINEEESYSVEFVETNRLRGLYLQLLERQNELERDRNFYKKELEKLQNDIKNSTLPISEFFKEEKKIFLEREKEFYKNEKNYLKKKNELKKTIIELQSELDLTQERLIKEKELNESLNNIIKEHKDILDKSKIEQTNLDDANETKLKILNDECERFKKTIEEGKKEKDKLCEEIGMHLNKIEKMNEELTHLKQDDSFDKFRKIVLEKVNKTDGDIKNLAQLLELLTKELENKTIKENLISKQIIEVEQKYLKNKKLLSMSKKKLKKKKKKIDNMNEEISYLIKKNRNLIKTIRHLKLQNSDLTITEKRGKEDSIFKDEEKKKKNDNLIYHKTYNNKIKSNDTSANIAHFLSKNRKGQLKNNKRFASFSDESSLFLFNANIKKGHSFEESSNNVREPKHLSKFHKNCKYKIRLEQYEN</sequence>